<protein>
    <submittedName>
        <fullName evidence="2">Uncharacterized protein</fullName>
    </submittedName>
</protein>
<evidence type="ECO:0000313" key="3">
    <source>
        <dbReference type="Proteomes" id="UP000316270"/>
    </source>
</evidence>
<evidence type="ECO:0000313" key="2">
    <source>
        <dbReference type="EMBL" id="QDS73214.1"/>
    </source>
</evidence>
<dbReference type="AlphaFoldDB" id="A0A517LC66"/>
<dbReference type="Proteomes" id="UP000316270">
    <property type="component" value="Chromosome 9"/>
</dbReference>
<sequence length="178" mass="19528">MKFHLSATLVCLLGSLPHLTLAWPTENGVTLSSPASGNSSVHTLPKRSFKISIDECMSHPGYAFVCCDHGRHSIYYNQGCLNAASRDVHPREPGRCEKRGRNHGPYCVLPGLETIWKLKDHHSAKVKQIVGKYQARSLKEAQLEGMLASAIAACTNAYGGRPDAEKSKACLKSVVDRW</sequence>
<feature type="signal peptide" evidence="1">
    <location>
        <begin position="1"/>
        <end position="22"/>
    </location>
</feature>
<reference evidence="2 3" key="1">
    <citation type="submission" date="2019-07" db="EMBL/GenBank/DDBJ databases">
        <title>Finished genome of Venturia effusa.</title>
        <authorList>
            <person name="Young C.A."/>
            <person name="Cox M.P."/>
            <person name="Ganley A.R.D."/>
            <person name="David W.J."/>
        </authorList>
    </citation>
    <scope>NUCLEOTIDE SEQUENCE [LARGE SCALE GENOMIC DNA]</scope>
    <source>
        <strain evidence="3">albino</strain>
    </source>
</reference>
<proteinExistence type="predicted"/>
<evidence type="ECO:0000256" key="1">
    <source>
        <dbReference type="SAM" id="SignalP"/>
    </source>
</evidence>
<dbReference type="OrthoDB" id="10403227at2759"/>
<feature type="chain" id="PRO_5021730429" evidence="1">
    <location>
        <begin position="23"/>
        <end position="178"/>
    </location>
</feature>
<organism evidence="2 3">
    <name type="scientific">Venturia effusa</name>
    <dbReference type="NCBI Taxonomy" id="50376"/>
    <lineage>
        <taxon>Eukaryota</taxon>
        <taxon>Fungi</taxon>
        <taxon>Dikarya</taxon>
        <taxon>Ascomycota</taxon>
        <taxon>Pezizomycotina</taxon>
        <taxon>Dothideomycetes</taxon>
        <taxon>Pleosporomycetidae</taxon>
        <taxon>Venturiales</taxon>
        <taxon>Venturiaceae</taxon>
        <taxon>Venturia</taxon>
    </lineage>
</organism>
<keyword evidence="1" id="KW-0732">Signal</keyword>
<gene>
    <name evidence="2" type="ORF">FKW77_003209</name>
</gene>
<accession>A0A517LC66</accession>
<dbReference type="EMBL" id="CP042193">
    <property type="protein sequence ID" value="QDS73214.1"/>
    <property type="molecule type" value="Genomic_DNA"/>
</dbReference>
<name>A0A517LC66_9PEZI</name>
<keyword evidence="3" id="KW-1185">Reference proteome</keyword>